<dbReference type="Pfam" id="PF06172">
    <property type="entry name" value="Cupin_5"/>
    <property type="match status" value="1"/>
</dbReference>
<dbReference type="PROSITE" id="PS51257">
    <property type="entry name" value="PROKAR_LIPOPROTEIN"/>
    <property type="match status" value="1"/>
</dbReference>
<organism evidence="2 3">
    <name type="scientific">Marinibactrum halimedae</name>
    <dbReference type="NCBI Taxonomy" id="1444977"/>
    <lineage>
        <taxon>Bacteria</taxon>
        <taxon>Pseudomonadati</taxon>
        <taxon>Pseudomonadota</taxon>
        <taxon>Gammaproteobacteria</taxon>
        <taxon>Cellvibrionales</taxon>
        <taxon>Cellvibrionaceae</taxon>
        <taxon>Marinibactrum</taxon>
    </lineage>
</organism>
<dbReference type="AlphaFoldDB" id="A0AA37T397"/>
<proteinExistence type="predicted"/>
<dbReference type="EMBL" id="BSPD01000033">
    <property type="protein sequence ID" value="GLS25703.1"/>
    <property type="molecule type" value="Genomic_DNA"/>
</dbReference>
<feature type="domain" description="DUF985" evidence="1">
    <location>
        <begin position="51"/>
        <end position="184"/>
    </location>
</feature>
<reference evidence="2 3" key="1">
    <citation type="journal article" date="2014" name="Int. J. Syst. Evol. Microbiol.">
        <title>Complete genome sequence of Corynebacterium casei LMG S-19264T (=DSM 44701T), isolated from a smear-ripened cheese.</title>
        <authorList>
            <consortium name="US DOE Joint Genome Institute (JGI-PGF)"/>
            <person name="Walter F."/>
            <person name="Albersmeier A."/>
            <person name="Kalinowski J."/>
            <person name="Ruckert C."/>
        </authorList>
    </citation>
    <scope>NUCLEOTIDE SEQUENCE [LARGE SCALE GENOMIC DNA]</scope>
    <source>
        <strain evidence="2 3">NBRC 110095</strain>
    </source>
</reference>
<dbReference type="InterPro" id="IPR009327">
    <property type="entry name" value="Cupin_DUF985"/>
</dbReference>
<dbReference type="InterPro" id="IPR014710">
    <property type="entry name" value="RmlC-like_jellyroll"/>
</dbReference>
<comment type="caution">
    <text evidence="2">The sequence shown here is derived from an EMBL/GenBank/DDBJ whole genome shotgun (WGS) entry which is preliminary data.</text>
</comment>
<dbReference type="RefSeq" id="WP_232594265.1">
    <property type="nucleotide sequence ID" value="NZ_BSPD01000033.1"/>
</dbReference>
<dbReference type="PANTHER" id="PTHR33387:SF3">
    <property type="entry name" value="DUF985 DOMAIN-CONTAINING PROTEIN"/>
    <property type="match status" value="1"/>
</dbReference>
<accession>A0AA37T397</accession>
<gene>
    <name evidence="2" type="ORF">GCM10007877_14170</name>
</gene>
<dbReference type="InterPro" id="IPR011051">
    <property type="entry name" value="RmlC_Cupin_sf"/>
</dbReference>
<dbReference type="Gene3D" id="2.60.120.10">
    <property type="entry name" value="Jelly Rolls"/>
    <property type="match status" value="1"/>
</dbReference>
<dbReference type="PANTHER" id="PTHR33387">
    <property type="entry name" value="RMLC-LIKE JELLY ROLL FOLD PROTEIN"/>
    <property type="match status" value="1"/>
</dbReference>
<evidence type="ECO:0000313" key="2">
    <source>
        <dbReference type="EMBL" id="GLS25703.1"/>
    </source>
</evidence>
<dbReference type="CDD" id="cd06121">
    <property type="entry name" value="cupin_YML079wp"/>
    <property type="match status" value="1"/>
</dbReference>
<dbReference type="SUPFAM" id="SSF51182">
    <property type="entry name" value="RmlC-like cupins"/>
    <property type="match status" value="1"/>
</dbReference>
<dbReference type="InterPro" id="IPR039935">
    <property type="entry name" value="YML079W-like"/>
</dbReference>
<evidence type="ECO:0000259" key="1">
    <source>
        <dbReference type="Pfam" id="PF06172"/>
    </source>
</evidence>
<keyword evidence="3" id="KW-1185">Reference proteome</keyword>
<protein>
    <recommendedName>
        <fullName evidence="1">DUF985 domain-containing protein</fullName>
    </recommendedName>
</protein>
<evidence type="ECO:0000313" key="3">
    <source>
        <dbReference type="Proteomes" id="UP001156870"/>
    </source>
</evidence>
<sequence>MGNIKRLGCFWGLGLTLLGSLGCDHIPSQEEKALVTNDKTITKDEKVSTDELIRHLKLQSHVEGGYYRRTFQADHRDPISTENGDRYTLTSIYYLLTEASPIGRWHLNQSDILHFFHLGDPITYYLIHPDGTLTTAVLGPDPSQGHRLQLAVPGGTWKASYLPQGEYGLISEAVAPGFDFADMSIGDRSVLIAQFPEHEALITQLTPTTHTNKTTKRKSH</sequence>
<dbReference type="Proteomes" id="UP001156870">
    <property type="component" value="Unassembled WGS sequence"/>
</dbReference>
<name>A0AA37T397_9GAMM</name>